<gene>
    <name evidence="5" type="ORF">CCY01nite_52130</name>
</gene>
<protein>
    <submittedName>
        <fullName evidence="5">Hemolysin secretion protein D</fullName>
    </submittedName>
</protein>
<proteinExistence type="inferred from homology"/>
<keyword evidence="6" id="KW-1185">Reference proteome</keyword>
<evidence type="ECO:0000259" key="4">
    <source>
        <dbReference type="Pfam" id="PF25917"/>
    </source>
</evidence>
<sequence>MRKPVIHYKTFNKTDMKTNSCYASLLLLALSAMISACGAGSAASEIPAQAAIPVKLLPLDAHAHQAAIPVSGAFTTDDEVLLSFKTGGIIQRILVREGDAIRQGQTVATLNPVEVDAQVQQAQLAFEKAQRDLQRATNLYNDSVATLEQLQNAQTAKDMAQQQLRTAQFNRNHSVITAPRNGYVLRKLAAEGQLVQAGTPVLQTNGAQSGNWLLRTSVSNREWAAIGPRDTAAVEVESVPGRTFRGFVSRRSEGIDPATGAFTIDIKLTGEKPANIAFGMFGKAVVHVRPQTTEQAGTWQIPYDALLDGNGSSGYVFITNDGKTAKKIKVTVAGMEKDHVIISEGLANARQLIISGSAYLTDSSSIHVIP</sequence>
<dbReference type="NCBIfam" id="TIGR01730">
    <property type="entry name" value="RND_mfp"/>
    <property type="match status" value="1"/>
</dbReference>
<evidence type="ECO:0000256" key="2">
    <source>
        <dbReference type="SAM" id="Coils"/>
    </source>
</evidence>
<dbReference type="InterPro" id="IPR058625">
    <property type="entry name" value="MdtA-like_BSH"/>
</dbReference>
<dbReference type="Gene3D" id="2.40.30.170">
    <property type="match status" value="1"/>
</dbReference>
<dbReference type="Pfam" id="PF25917">
    <property type="entry name" value="BSH_RND"/>
    <property type="match status" value="1"/>
</dbReference>
<dbReference type="PANTHER" id="PTHR30469:SF15">
    <property type="entry name" value="HLYD FAMILY OF SECRETION PROTEINS"/>
    <property type="match status" value="1"/>
</dbReference>
<accession>A0A512RTC5</accession>
<keyword evidence="2" id="KW-0175">Coiled coil</keyword>
<dbReference type="Gene3D" id="1.10.287.470">
    <property type="entry name" value="Helix hairpin bin"/>
    <property type="match status" value="1"/>
</dbReference>
<comment type="similarity">
    <text evidence="1">Belongs to the membrane fusion protein (MFP) (TC 8.A.1) family.</text>
</comment>
<organism evidence="5 6">
    <name type="scientific">Chitinophaga cymbidii</name>
    <dbReference type="NCBI Taxonomy" id="1096750"/>
    <lineage>
        <taxon>Bacteria</taxon>
        <taxon>Pseudomonadati</taxon>
        <taxon>Bacteroidota</taxon>
        <taxon>Chitinophagia</taxon>
        <taxon>Chitinophagales</taxon>
        <taxon>Chitinophagaceae</taxon>
        <taxon>Chitinophaga</taxon>
    </lineage>
</organism>
<dbReference type="GO" id="GO:0015562">
    <property type="term" value="F:efflux transmembrane transporter activity"/>
    <property type="evidence" value="ECO:0007669"/>
    <property type="project" value="TreeGrafter"/>
</dbReference>
<dbReference type="InterPro" id="IPR006143">
    <property type="entry name" value="RND_pump_MFP"/>
</dbReference>
<feature type="coiled-coil region" evidence="2">
    <location>
        <begin position="119"/>
        <end position="170"/>
    </location>
</feature>
<name>A0A512RTC5_9BACT</name>
<feature type="chain" id="PRO_5021989556" evidence="3">
    <location>
        <begin position="39"/>
        <end position="370"/>
    </location>
</feature>
<dbReference type="Gene3D" id="2.40.50.100">
    <property type="match status" value="1"/>
</dbReference>
<evidence type="ECO:0000313" key="6">
    <source>
        <dbReference type="Proteomes" id="UP000321436"/>
    </source>
</evidence>
<evidence type="ECO:0000313" key="5">
    <source>
        <dbReference type="EMBL" id="GEP98953.1"/>
    </source>
</evidence>
<feature type="domain" description="Multidrug resistance protein MdtA-like barrel-sandwich hybrid" evidence="4">
    <location>
        <begin position="87"/>
        <end position="200"/>
    </location>
</feature>
<keyword evidence="3" id="KW-0732">Signal</keyword>
<evidence type="ECO:0000256" key="3">
    <source>
        <dbReference type="SAM" id="SignalP"/>
    </source>
</evidence>
<dbReference type="PANTHER" id="PTHR30469">
    <property type="entry name" value="MULTIDRUG RESISTANCE PROTEIN MDTA"/>
    <property type="match status" value="1"/>
</dbReference>
<dbReference type="SUPFAM" id="SSF111369">
    <property type="entry name" value="HlyD-like secretion proteins"/>
    <property type="match status" value="1"/>
</dbReference>
<reference evidence="5 6" key="1">
    <citation type="submission" date="2019-07" db="EMBL/GenBank/DDBJ databases">
        <title>Whole genome shotgun sequence of Chitinophaga cymbidii NBRC 109752.</title>
        <authorList>
            <person name="Hosoyama A."/>
            <person name="Uohara A."/>
            <person name="Ohji S."/>
            <person name="Ichikawa N."/>
        </authorList>
    </citation>
    <scope>NUCLEOTIDE SEQUENCE [LARGE SCALE GENOMIC DNA]</scope>
    <source>
        <strain evidence="5 6">NBRC 109752</strain>
    </source>
</reference>
<evidence type="ECO:0000256" key="1">
    <source>
        <dbReference type="ARBA" id="ARBA00009477"/>
    </source>
</evidence>
<dbReference type="EMBL" id="BKAU01000010">
    <property type="protein sequence ID" value="GEP98953.1"/>
    <property type="molecule type" value="Genomic_DNA"/>
</dbReference>
<feature type="signal peptide" evidence="3">
    <location>
        <begin position="1"/>
        <end position="38"/>
    </location>
</feature>
<dbReference type="AlphaFoldDB" id="A0A512RTC5"/>
<dbReference type="GO" id="GO:1990281">
    <property type="term" value="C:efflux pump complex"/>
    <property type="evidence" value="ECO:0007669"/>
    <property type="project" value="TreeGrafter"/>
</dbReference>
<comment type="caution">
    <text evidence="5">The sequence shown here is derived from an EMBL/GenBank/DDBJ whole genome shotgun (WGS) entry which is preliminary data.</text>
</comment>
<dbReference type="Proteomes" id="UP000321436">
    <property type="component" value="Unassembled WGS sequence"/>
</dbReference>
<dbReference type="Gene3D" id="2.40.420.20">
    <property type="match status" value="1"/>
</dbReference>